<comment type="catalytic activity">
    <reaction evidence="12">
        <text>Preferential cleavage: (Ac)2-L-Lys-D-Ala-|-D-Ala. Also transpeptidation of peptidyl-alanyl moieties that are N-acyl substituents of D-alanine.</text>
        <dbReference type="EC" id="3.4.16.4"/>
    </reaction>
</comment>
<feature type="active site" evidence="13">
    <location>
        <position position="136"/>
    </location>
</feature>
<dbReference type="Pfam" id="PF00768">
    <property type="entry name" value="Peptidase_S11"/>
    <property type="match status" value="1"/>
</dbReference>
<keyword evidence="8" id="KW-0378">Hydrolase</keyword>
<evidence type="ECO:0000256" key="11">
    <source>
        <dbReference type="ARBA" id="ARBA00023316"/>
    </source>
</evidence>
<gene>
    <name evidence="17" type="ORF">SAMN04487909_1484</name>
</gene>
<feature type="domain" description="Peptidase S11 D-Ala-D-Ala carboxypeptidase A C-terminal" evidence="16">
    <location>
        <begin position="309"/>
        <end position="412"/>
    </location>
</feature>
<evidence type="ECO:0000256" key="9">
    <source>
        <dbReference type="ARBA" id="ARBA00022960"/>
    </source>
</evidence>
<dbReference type="SMART" id="SM00936">
    <property type="entry name" value="PBP5_C"/>
    <property type="match status" value="1"/>
</dbReference>
<dbReference type="InterPro" id="IPR001967">
    <property type="entry name" value="Peptidase_S11_N"/>
</dbReference>
<evidence type="ECO:0000256" key="2">
    <source>
        <dbReference type="ARBA" id="ARBA00004752"/>
    </source>
</evidence>
<evidence type="ECO:0000259" key="16">
    <source>
        <dbReference type="SMART" id="SM00936"/>
    </source>
</evidence>
<dbReference type="GO" id="GO:0009002">
    <property type="term" value="F:serine-type D-Ala-D-Ala carboxypeptidase activity"/>
    <property type="evidence" value="ECO:0007669"/>
    <property type="project" value="UniProtKB-EC"/>
</dbReference>
<dbReference type="Gene3D" id="2.60.410.10">
    <property type="entry name" value="D-Ala-D-Ala carboxypeptidase, C-terminal domain"/>
    <property type="match status" value="1"/>
</dbReference>
<evidence type="ECO:0000256" key="10">
    <source>
        <dbReference type="ARBA" id="ARBA00022984"/>
    </source>
</evidence>
<accession>A0A1G9AUE6</accession>
<evidence type="ECO:0000256" key="1">
    <source>
        <dbReference type="ARBA" id="ARBA00003217"/>
    </source>
</evidence>
<evidence type="ECO:0000256" key="14">
    <source>
        <dbReference type="PIRSR" id="PIRSR618044-2"/>
    </source>
</evidence>
<organism evidence="17 18">
    <name type="scientific">Aneurinibacillus migulanus</name>
    <name type="common">Bacillus migulanus</name>
    <dbReference type="NCBI Taxonomy" id="47500"/>
    <lineage>
        <taxon>Bacteria</taxon>
        <taxon>Bacillati</taxon>
        <taxon>Bacillota</taxon>
        <taxon>Bacilli</taxon>
        <taxon>Bacillales</taxon>
        <taxon>Paenibacillaceae</taxon>
        <taxon>Aneurinibacillus group</taxon>
        <taxon>Aneurinibacillus</taxon>
    </lineage>
</organism>
<protein>
    <recommendedName>
        <fullName evidence="4">serine-type D-Ala-D-Ala carboxypeptidase</fullName>
        <ecNumber evidence="4">3.4.16.4</ecNumber>
    </recommendedName>
</protein>
<evidence type="ECO:0000256" key="8">
    <source>
        <dbReference type="ARBA" id="ARBA00022801"/>
    </source>
</evidence>
<dbReference type="Gene3D" id="3.40.710.10">
    <property type="entry name" value="DD-peptidase/beta-lactamase superfamily"/>
    <property type="match status" value="1"/>
</dbReference>
<dbReference type="GO" id="GO:0008360">
    <property type="term" value="P:regulation of cell shape"/>
    <property type="evidence" value="ECO:0007669"/>
    <property type="project" value="UniProtKB-KW"/>
</dbReference>
<comment type="similarity">
    <text evidence="3 15">Belongs to the peptidase S11 family.</text>
</comment>
<dbReference type="InterPro" id="IPR012907">
    <property type="entry name" value="Peptidase_S11_C"/>
</dbReference>
<dbReference type="GO" id="GO:0009252">
    <property type="term" value="P:peptidoglycan biosynthetic process"/>
    <property type="evidence" value="ECO:0007669"/>
    <property type="project" value="UniProtKB-UniPathway"/>
</dbReference>
<dbReference type="SUPFAM" id="SSF56601">
    <property type="entry name" value="beta-lactamase/transpeptidase-like"/>
    <property type="match status" value="1"/>
</dbReference>
<dbReference type="GO" id="GO:0071555">
    <property type="term" value="P:cell wall organization"/>
    <property type="evidence" value="ECO:0007669"/>
    <property type="project" value="UniProtKB-KW"/>
</dbReference>
<dbReference type="GeneID" id="42308609"/>
<feature type="binding site" evidence="14">
    <location>
        <position position="259"/>
    </location>
    <ligand>
        <name>substrate</name>
    </ligand>
</feature>
<name>A0A1G9AUE6_ANEMI</name>
<feature type="active site" description="Proton acceptor" evidence="13">
    <location>
        <position position="76"/>
    </location>
</feature>
<evidence type="ECO:0000256" key="13">
    <source>
        <dbReference type="PIRSR" id="PIRSR618044-1"/>
    </source>
</evidence>
<proteinExistence type="inferred from homology"/>
<feature type="active site" description="Acyl-ester intermediate" evidence="13">
    <location>
        <position position="73"/>
    </location>
</feature>
<dbReference type="EMBL" id="FNED01000048">
    <property type="protein sequence ID" value="SDK30215.1"/>
    <property type="molecule type" value="Genomic_DNA"/>
</dbReference>
<evidence type="ECO:0000256" key="15">
    <source>
        <dbReference type="RuleBase" id="RU004016"/>
    </source>
</evidence>
<evidence type="ECO:0000256" key="4">
    <source>
        <dbReference type="ARBA" id="ARBA00012448"/>
    </source>
</evidence>
<dbReference type="InterPro" id="IPR037167">
    <property type="entry name" value="Peptidase_S11_C_sf"/>
</dbReference>
<evidence type="ECO:0000313" key="18">
    <source>
        <dbReference type="Proteomes" id="UP000182836"/>
    </source>
</evidence>
<dbReference type="InterPro" id="IPR018044">
    <property type="entry name" value="Peptidase_S11"/>
</dbReference>
<dbReference type="GO" id="GO:0006508">
    <property type="term" value="P:proteolysis"/>
    <property type="evidence" value="ECO:0007669"/>
    <property type="project" value="UniProtKB-KW"/>
</dbReference>
<dbReference type="InterPro" id="IPR012338">
    <property type="entry name" value="Beta-lactam/transpept-like"/>
</dbReference>
<comment type="pathway">
    <text evidence="2">Cell wall biogenesis; peptidoglycan biosynthesis.</text>
</comment>
<reference evidence="17 18" key="1">
    <citation type="submission" date="2016-10" db="EMBL/GenBank/DDBJ databases">
        <authorList>
            <person name="de Groot N.N."/>
        </authorList>
    </citation>
    <scope>NUCLEOTIDE SEQUENCE [LARGE SCALE GENOMIC DNA]</scope>
    <source>
        <strain evidence="17 18">DSM 2895</strain>
    </source>
</reference>
<dbReference type="PRINTS" id="PR00725">
    <property type="entry name" value="DADACBPTASE1"/>
</dbReference>
<evidence type="ECO:0000256" key="7">
    <source>
        <dbReference type="ARBA" id="ARBA00022729"/>
    </source>
</evidence>
<dbReference type="PANTHER" id="PTHR21581">
    <property type="entry name" value="D-ALANYL-D-ALANINE CARBOXYPEPTIDASE"/>
    <property type="match status" value="1"/>
</dbReference>
<keyword evidence="5 17" id="KW-0121">Carboxypeptidase</keyword>
<sequence>MSTLLVRQMKKPIMLALAFLVFFVPILLTVNTGQVQAAAPVLNLDVNSAIMIEAKTGKILYKYNENQAFPPASMTKMMTEYLVLDAIKKKKLSWDQKVTVDEYGAFLGKSKTSGVLLALNEVHTVKELYDAMAIYSANDATVMLAKTVAGSESEFIKLMNKTAKEFGMTQTYFATSTGLPLADLKQFASESATGENMMSARDSAILAKELLTRYPELLETTKIPHKTFREGTSRPLKMDNWNWMLPGLVKQYAGVDGLKTGHTNAAGFCFTGTGERNGIRVITVVMGAKSFLSRFTETSKMLDYGFHNYKMQPLLKKGAQVPGGEMAKVDKGTDKEVVALASQDVLYPVKAGEEGAYKPKAVLKQVTAPIKQGQEIGTIKIVGPNGKADEFLRPIDEQKAGGTLVAKDEVEEAGWIRLAFRSFFGFIGDIFSSLGNMIKGLFS</sequence>
<keyword evidence="9" id="KW-0133">Cell shape</keyword>
<keyword evidence="6" id="KW-0645">Protease</keyword>
<comment type="function">
    <text evidence="1">Removes C-terminal D-alanyl residues from sugar-peptide cell wall precursors.</text>
</comment>
<keyword evidence="11" id="KW-0961">Cell wall biogenesis/degradation</keyword>
<dbReference type="AlphaFoldDB" id="A0A1G9AUE6"/>
<dbReference type="Pfam" id="PF07943">
    <property type="entry name" value="PBP5_C"/>
    <property type="match status" value="1"/>
</dbReference>
<dbReference type="SUPFAM" id="SSF69189">
    <property type="entry name" value="Penicillin-binding protein associated domain"/>
    <property type="match status" value="1"/>
</dbReference>
<dbReference type="RefSeq" id="WP_235355875.1">
    <property type="nucleotide sequence ID" value="NZ_BJOA01000177.1"/>
</dbReference>
<evidence type="ECO:0000256" key="6">
    <source>
        <dbReference type="ARBA" id="ARBA00022670"/>
    </source>
</evidence>
<dbReference type="UniPathway" id="UPA00219"/>
<dbReference type="EC" id="3.4.16.4" evidence="4"/>
<keyword evidence="10" id="KW-0573">Peptidoglycan synthesis</keyword>
<dbReference type="Proteomes" id="UP000182836">
    <property type="component" value="Unassembled WGS sequence"/>
</dbReference>
<dbReference type="PANTHER" id="PTHR21581:SF11">
    <property type="entry name" value="D-ALANYL-D-ALANINE CARBOXYPEPTIDASE DACA"/>
    <property type="match status" value="1"/>
</dbReference>
<dbReference type="InterPro" id="IPR015956">
    <property type="entry name" value="Peniciliin-bd_prot_C_sf"/>
</dbReference>
<evidence type="ECO:0000256" key="3">
    <source>
        <dbReference type="ARBA" id="ARBA00007164"/>
    </source>
</evidence>
<evidence type="ECO:0000256" key="12">
    <source>
        <dbReference type="ARBA" id="ARBA00034000"/>
    </source>
</evidence>
<keyword evidence="7" id="KW-0732">Signal</keyword>
<evidence type="ECO:0000313" key="17">
    <source>
        <dbReference type="EMBL" id="SDK30215.1"/>
    </source>
</evidence>
<evidence type="ECO:0000256" key="5">
    <source>
        <dbReference type="ARBA" id="ARBA00022645"/>
    </source>
</evidence>